<dbReference type="InterPro" id="IPR050148">
    <property type="entry name" value="Terpene_synthase-like"/>
</dbReference>
<keyword evidence="1" id="KW-0479">Metal-binding</keyword>
<dbReference type="GO" id="GO:0016114">
    <property type="term" value="P:terpenoid biosynthetic process"/>
    <property type="evidence" value="ECO:0007669"/>
    <property type="project" value="InterPro"/>
</dbReference>
<evidence type="ECO:0000313" key="5">
    <source>
        <dbReference type="EMBL" id="OAY62604.1"/>
    </source>
</evidence>
<accession>A0A199UCY3</accession>
<dbReference type="EMBL" id="LSRQ01008448">
    <property type="protein sequence ID" value="OAY62604.1"/>
    <property type="molecule type" value="Genomic_DNA"/>
</dbReference>
<name>A0A199UCY3_ANACO</name>
<dbReference type="Proteomes" id="UP000092600">
    <property type="component" value="Unassembled WGS sequence"/>
</dbReference>
<dbReference type="GO" id="GO:0000287">
    <property type="term" value="F:magnesium ion binding"/>
    <property type="evidence" value="ECO:0007669"/>
    <property type="project" value="InterPro"/>
</dbReference>
<dbReference type="SUPFAM" id="SSF48576">
    <property type="entry name" value="Terpenoid synthases"/>
    <property type="match status" value="1"/>
</dbReference>
<dbReference type="PANTHER" id="PTHR31225:SF93">
    <property type="entry name" value="ALPHA-HUMULENE_(-)-(E)-BETA-CARYOPHYLLENE SYNTHASE"/>
    <property type="match status" value="1"/>
</dbReference>
<dbReference type="Gene3D" id="1.10.600.10">
    <property type="entry name" value="Farnesyl Diphosphate Synthase"/>
    <property type="match status" value="1"/>
</dbReference>
<dbReference type="AlphaFoldDB" id="A0A199UCY3"/>
<dbReference type="InterPro" id="IPR008949">
    <property type="entry name" value="Isoprenoid_synthase_dom_sf"/>
</dbReference>
<feature type="domain" description="Terpene synthase metal-binding" evidence="4">
    <location>
        <begin position="50"/>
        <end position="170"/>
    </location>
</feature>
<proteinExistence type="predicted"/>
<keyword evidence="3" id="KW-0456">Lyase</keyword>
<gene>
    <name evidence="5" type="ORF">ACMD2_01217</name>
</gene>
<sequence length="342" mass="38736">MGRGKFKGKPTGRRNFSTPEEMGIALAFFPIISSRLLVLQLAHAPLSSCTVACRAYLKETEWYAHDYVPTFEERLQTSMVSSTYPALICASFVGMDNIATREAFEWVTSMPEVVKDSAILSRLMNDITSFEREQKKGDCLSTLETYMKEHNTTKEVAIAKFRFIIEDAWKRTNEAFLKPTDVPIPLIERVDNFNRMSEMVYKDIDGRRPLHEGRAFVPYSQWWKDDKSKDTQSRNCSIGPQTSGPCPLPLYLHMTQPRSLGSRVGTPNHFSEKEYPLAVDQTTGVREMRTSLGRSMLICSITNRRQPANNPAPQGVPTVQVTNSLTDQVGHKSKCSKPTPWQ</sequence>
<dbReference type="Pfam" id="PF03936">
    <property type="entry name" value="Terpene_synth_C"/>
    <property type="match status" value="1"/>
</dbReference>
<keyword evidence="2" id="KW-0460">Magnesium</keyword>
<evidence type="ECO:0000256" key="2">
    <source>
        <dbReference type="ARBA" id="ARBA00022842"/>
    </source>
</evidence>
<reference evidence="5 6" key="1">
    <citation type="journal article" date="2016" name="DNA Res.">
        <title>The draft genome of MD-2 pineapple using hybrid error correction of long reads.</title>
        <authorList>
            <person name="Redwan R.M."/>
            <person name="Saidin A."/>
            <person name="Kumar S.V."/>
        </authorList>
    </citation>
    <scope>NUCLEOTIDE SEQUENCE [LARGE SCALE GENOMIC DNA]</scope>
    <source>
        <strain evidence="6">cv. MD2</strain>
        <tissue evidence="5">Leaf</tissue>
    </source>
</reference>
<evidence type="ECO:0000256" key="3">
    <source>
        <dbReference type="ARBA" id="ARBA00023239"/>
    </source>
</evidence>
<dbReference type="InterPro" id="IPR005630">
    <property type="entry name" value="Terpene_synthase_metal-bd"/>
</dbReference>
<comment type="caution">
    <text evidence="5">The sequence shown here is derived from an EMBL/GenBank/DDBJ whole genome shotgun (WGS) entry which is preliminary data.</text>
</comment>
<protein>
    <submittedName>
        <fullName evidence="5">Alpha-humulene synthase</fullName>
    </submittedName>
</protein>
<organism evidence="5 6">
    <name type="scientific">Ananas comosus</name>
    <name type="common">Pineapple</name>
    <name type="synonym">Ananas ananas</name>
    <dbReference type="NCBI Taxonomy" id="4615"/>
    <lineage>
        <taxon>Eukaryota</taxon>
        <taxon>Viridiplantae</taxon>
        <taxon>Streptophyta</taxon>
        <taxon>Embryophyta</taxon>
        <taxon>Tracheophyta</taxon>
        <taxon>Spermatophyta</taxon>
        <taxon>Magnoliopsida</taxon>
        <taxon>Liliopsida</taxon>
        <taxon>Poales</taxon>
        <taxon>Bromeliaceae</taxon>
        <taxon>Bromelioideae</taxon>
        <taxon>Ananas</taxon>
    </lineage>
</organism>
<dbReference type="PANTHER" id="PTHR31225">
    <property type="entry name" value="OS04G0344100 PROTEIN-RELATED"/>
    <property type="match status" value="1"/>
</dbReference>
<feature type="non-terminal residue" evidence="5">
    <location>
        <position position="342"/>
    </location>
</feature>
<evidence type="ECO:0000256" key="1">
    <source>
        <dbReference type="ARBA" id="ARBA00022723"/>
    </source>
</evidence>
<dbReference type="GO" id="GO:0010333">
    <property type="term" value="F:terpene synthase activity"/>
    <property type="evidence" value="ECO:0007669"/>
    <property type="project" value="InterPro"/>
</dbReference>
<evidence type="ECO:0000313" key="6">
    <source>
        <dbReference type="Proteomes" id="UP000092600"/>
    </source>
</evidence>
<evidence type="ECO:0000259" key="4">
    <source>
        <dbReference type="Pfam" id="PF03936"/>
    </source>
</evidence>
<dbReference type="STRING" id="4615.A0A199UCY3"/>